<evidence type="ECO:0000313" key="1">
    <source>
        <dbReference type="EMBL" id="NDV32130.1"/>
    </source>
</evidence>
<dbReference type="InterPro" id="IPR017946">
    <property type="entry name" value="PLC-like_Pdiesterase_TIM-brl"/>
</dbReference>
<dbReference type="Gene3D" id="3.20.20.190">
    <property type="entry name" value="Phosphatidylinositol (PI) phosphodiesterase"/>
    <property type="match status" value="1"/>
</dbReference>
<dbReference type="Pfam" id="PF26146">
    <property type="entry name" value="PI-PLC_X"/>
    <property type="match status" value="1"/>
</dbReference>
<proteinExistence type="predicted"/>
<dbReference type="GO" id="GO:0006629">
    <property type="term" value="P:lipid metabolic process"/>
    <property type="evidence" value="ECO:0007669"/>
    <property type="project" value="InterPro"/>
</dbReference>
<name>A0A6B2L5C7_9EUKA</name>
<sequence length="411" mass="46259">MEQMYPLLQNYTLLDITVPGTHDSLTYDLSTIISLGADDSSPELSEILHLASEIGITPSSWIRNQSKTQGLSVSQQLDSGVRFVDFRIMYTSDDWYSLHFMQSNHKAVDYLREVRSWIDSHPKEIVTLWLSKHGSPCATGEDQYPGVTVDQKRAFWSQLEQIMSGVLVNAQRFPINETTIGTLVANNNRVVVYASDYILFTGSSPYATDACLIDNTLCSGVSDEVSGNKCEMQNFENAESILKKDKAANKFFLMSMASSGTQNQLLYSFLVTYIDIDRQDNILKCAQTFNIPGMDSWCPPHLQDISQLTNYYNQISLEASFTNQWGLPNAIYIDAVDSDGAIRTGTQLFKGNELSRYAYVATLLHRNLRLACTKPDPLCDQLLTAVLKSRASFPYVRWNDTEHGRIGNWPI</sequence>
<dbReference type="GO" id="GO:0008081">
    <property type="term" value="F:phosphoric diester hydrolase activity"/>
    <property type="evidence" value="ECO:0007669"/>
    <property type="project" value="InterPro"/>
</dbReference>
<dbReference type="PANTHER" id="PTHR13593:SF113">
    <property type="entry name" value="SI:DKEY-266F7.9"/>
    <property type="match status" value="1"/>
</dbReference>
<dbReference type="SUPFAM" id="SSF51695">
    <property type="entry name" value="PLC-like phosphodiesterases"/>
    <property type="match status" value="1"/>
</dbReference>
<dbReference type="AlphaFoldDB" id="A0A6B2L5C7"/>
<organism evidence="1">
    <name type="scientific">Arcella intermedia</name>
    <dbReference type="NCBI Taxonomy" id="1963864"/>
    <lineage>
        <taxon>Eukaryota</taxon>
        <taxon>Amoebozoa</taxon>
        <taxon>Tubulinea</taxon>
        <taxon>Elardia</taxon>
        <taxon>Arcellinida</taxon>
        <taxon>Sphaerothecina</taxon>
        <taxon>Arcellidae</taxon>
        <taxon>Arcella</taxon>
    </lineage>
</organism>
<reference evidence="1" key="1">
    <citation type="journal article" date="2020" name="J. Eukaryot. Microbiol.">
        <title>De novo Sequencing, Assembly and Annotation of the Transcriptome for the Free-Living Testate Amoeba Arcella intermedia.</title>
        <authorList>
            <person name="Ribeiro G.M."/>
            <person name="Porfirio-Sousa A.L."/>
            <person name="Maurer-Alcala X.X."/>
            <person name="Katz L.A."/>
            <person name="Lahr D.J.G."/>
        </authorList>
    </citation>
    <scope>NUCLEOTIDE SEQUENCE</scope>
</reference>
<dbReference type="EMBL" id="GIBP01003161">
    <property type="protein sequence ID" value="NDV32130.1"/>
    <property type="molecule type" value="Transcribed_RNA"/>
</dbReference>
<evidence type="ECO:0008006" key="2">
    <source>
        <dbReference type="Google" id="ProtNLM"/>
    </source>
</evidence>
<dbReference type="PANTHER" id="PTHR13593">
    <property type="match status" value="1"/>
</dbReference>
<dbReference type="InterPro" id="IPR051057">
    <property type="entry name" value="PI-PLC_domain"/>
</dbReference>
<protein>
    <recommendedName>
        <fullName evidence="2">Phosphatidylinositol-specific phospholipase C X domain-containing protein</fullName>
    </recommendedName>
</protein>
<accession>A0A6B2L5C7</accession>